<evidence type="ECO:0000313" key="4">
    <source>
        <dbReference type="Proteomes" id="UP001596415"/>
    </source>
</evidence>
<organism evidence="3 4">
    <name type="scientific">Jejudonia soesokkakensis</name>
    <dbReference type="NCBI Taxonomy" id="1323432"/>
    <lineage>
        <taxon>Bacteria</taxon>
        <taxon>Pseudomonadati</taxon>
        <taxon>Bacteroidota</taxon>
        <taxon>Flavobacteriia</taxon>
        <taxon>Flavobacteriales</taxon>
        <taxon>Flavobacteriaceae</taxon>
        <taxon>Jejudonia</taxon>
    </lineage>
</organism>
<feature type="signal peptide" evidence="1">
    <location>
        <begin position="1"/>
        <end position="18"/>
    </location>
</feature>
<reference evidence="4" key="1">
    <citation type="journal article" date="2019" name="Int. J. Syst. Evol. Microbiol.">
        <title>The Global Catalogue of Microorganisms (GCM) 10K type strain sequencing project: providing services to taxonomists for standard genome sequencing and annotation.</title>
        <authorList>
            <consortium name="The Broad Institute Genomics Platform"/>
            <consortium name="The Broad Institute Genome Sequencing Center for Infectious Disease"/>
            <person name="Wu L."/>
            <person name="Ma J."/>
        </authorList>
    </citation>
    <scope>NUCLEOTIDE SEQUENCE [LARGE SCALE GENOMIC DNA]</scope>
    <source>
        <strain evidence="4">CGMCC 1.16306</strain>
    </source>
</reference>
<feature type="chain" id="PRO_5046086357" evidence="1">
    <location>
        <begin position="19"/>
        <end position="129"/>
    </location>
</feature>
<protein>
    <submittedName>
        <fullName evidence="3">Rhodanese-like domain-containing protein</fullName>
    </submittedName>
</protein>
<dbReference type="RefSeq" id="WP_380216670.1">
    <property type="nucleotide sequence ID" value="NZ_JBHTBN010000001.1"/>
</dbReference>
<dbReference type="PANTHER" id="PTHR43031:SF16">
    <property type="entry name" value="OXIDOREDUCTASE"/>
    <property type="match status" value="1"/>
</dbReference>
<dbReference type="PROSITE" id="PS51257">
    <property type="entry name" value="PROKAR_LIPOPROTEIN"/>
    <property type="match status" value="1"/>
</dbReference>
<dbReference type="SUPFAM" id="SSF52821">
    <property type="entry name" value="Rhodanese/Cell cycle control phosphatase"/>
    <property type="match status" value="1"/>
</dbReference>
<name>A0ABW2MR61_9FLAO</name>
<evidence type="ECO:0000256" key="1">
    <source>
        <dbReference type="SAM" id="SignalP"/>
    </source>
</evidence>
<comment type="caution">
    <text evidence="3">The sequence shown here is derived from an EMBL/GenBank/DDBJ whole genome shotgun (WGS) entry which is preliminary data.</text>
</comment>
<evidence type="ECO:0000313" key="3">
    <source>
        <dbReference type="EMBL" id="MFC7356829.1"/>
    </source>
</evidence>
<evidence type="ECO:0000259" key="2">
    <source>
        <dbReference type="PROSITE" id="PS50206"/>
    </source>
</evidence>
<dbReference type="Proteomes" id="UP001596415">
    <property type="component" value="Unassembled WGS sequence"/>
</dbReference>
<proteinExistence type="predicted"/>
<dbReference type="SMART" id="SM00450">
    <property type="entry name" value="RHOD"/>
    <property type="match status" value="1"/>
</dbReference>
<dbReference type="PANTHER" id="PTHR43031">
    <property type="entry name" value="FAD-DEPENDENT OXIDOREDUCTASE"/>
    <property type="match status" value="1"/>
</dbReference>
<dbReference type="InterPro" id="IPR050229">
    <property type="entry name" value="GlpE_sulfurtransferase"/>
</dbReference>
<dbReference type="InterPro" id="IPR001763">
    <property type="entry name" value="Rhodanese-like_dom"/>
</dbReference>
<feature type="domain" description="Rhodanese" evidence="2">
    <location>
        <begin position="39"/>
        <end position="129"/>
    </location>
</feature>
<keyword evidence="4" id="KW-1185">Reference proteome</keyword>
<dbReference type="Gene3D" id="3.40.250.10">
    <property type="entry name" value="Rhodanese-like domain"/>
    <property type="match status" value="1"/>
</dbReference>
<accession>A0ABW2MR61</accession>
<keyword evidence="1" id="KW-0732">Signal</keyword>
<dbReference type="PROSITE" id="PS50206">
    <property type="entry name" value="RHODANESE_3"/>
    <property type="match status" value="1"/>
</dbReference>
<sequence>MKYLFVLFTLFFSLQSCHEDTSVTVNRVTPQEMRAALLQDATIQLLDVRTPTEYEASHLKSAQNICVTDSDFIERAEELDKDKPVYVYCKKGGRSAKASKILKELGFTKIYDLNGGITAWDAEGLETEN</sequence>
<dbReference type="InterPro" id="IPR036873">
    <property type="entry name" value="Rhodanese-like_dom_sf"/>
</dbReference>
<dbReference type="CDD" id="cd00158">
    <property type="entry name" value="RHOD"/>
    <property type="match status" value="1"/>
</dbReference>
<dbReference type="Pfam" id="PF00581">
    <property type="entry name" value="Rhodanese"/>
    <property type="match status" value="1"/>
</dbReference>
<gene>
    <name evidence="3" type="ORF">ACFQO1_03950</name>
</gene>
<dbReference type="EMBL" id="JBHTBN010000001">
    <property type="protein sequence ID" value="MFC7356829.1"/>
    <property type="molecule type" value="Genomic_DNA"/>
</dbReference>